<name>A0AAU8M146_9BACT</name>
<accession>A0AAU8M146</accession>
<evidence type="ECO:0000259" key="2">
    <source>
        <dbReference type="Pfam" id="PF10088"/>
    </source>
</evidence>
<gene>
    <name evidence="3" type="ORF">Q3M24_09365</name>
</gene>
<dbReference type="KEGG" id="eaj:Q3M24_09365"/>
<dbReference type="Gene3D" id="3.40.50.300">
    <property type="entry name" value="P-loop containing nucleotide triphosphate hydrolases"/>
    <property type="match status" value="1"/>
</dbReference>
<dbReference type="AlphaFoldDB" id="A0AAU8M146"/>
<protein>
    <submittedName>
        <fullName evidence="3">DUF2326 domain-containing protein</fullName>
    </submittedName>
</protein>
<dbReference type="Pfam" id="PF10088">
    <property type="entry name" value="DUF2326"/>
    <property type="match status" value="1"/>
</dbReference>
<proteinExistence type="predicted"/>
<reference evidence="3" key="1">
    <citation type="journal article" date="2024" name="Syst. Appl. Microbiol.">
        <title>First single-strain enrichments of Electrothrix cable bacteria, description of E. aestuarii sp. nov. and E. rattekaaiensis sp. nov., and proposal of a cable bacteria taxonomy following the rules of the SeqCode.</title>
        <authorList>
            <person name="Plum-Jensen L.E."/>
            <person name="Schramm A."/>
            <person name="Marshall I.P.G."/>
        </authorList>
    </citation>
    <scope>NUCLEOTIDE SEQUENCE</scope>
    <source>
        <strain evidence="3">Rat1</strain>
    </source>
</reference>
<reference evidence="3" key="2">
    <citation type="submission" date="2024-06" db="EMBL/GenBank/DDBJ databases">
        <authorList>
            <person name="Plum-Jensen L.E."/>
            <person name="Schramm A."/>
            <person name="Marshall I.P.G."/>
        </authorList>
    </citation>
    <scope>NUCLEOTIDE SEQUENCE</scope>
    <source>
        <strain evidence="3">Rat1</strain>
    </source>
</reference>
<evidence type="ECO:0000313" key="3">
    <source>
        <dbReference type="EMBL" id="XCN74928.1"/>
    </source>
</evidence>
<feature type="coiled-coil region" evidence="1">
    <location>
        <begin position="338"/>
        <end position="436"/>
    </location>
</feature>
<sequence length="598" mass="70097">MKLSKLYSNKPECFQDIIFESGLNVVLAEIRLPENKKKDTHNLGKTTLGHLLNFLLLAKKNPKFFLFKHLDLFREFIFFLELELLDGSYITIRRGVQNATKISFKKHEFAQQNFVDLAEDTWDHHDVPFERSLSILDALLDLRSLKPWTFRKGIGYQLRSQDDYRDVFQLRKFMGKHADWKPFLSHITGFNADQITSYYEKEKQIDDKKKQEQIIQNEFGGSLEDISKIEGIILLKQKELEKKQAFLDAFDFRSQDKEHTEQLVNMIDERIATLNAERYSLQKNQKKIKDSLKEEQILFHPDDAERLFKESGILFAGQIKKDFQQLIAFNRAITDERCAYLQEELGEIDDRLKEVNAELDTLGKQRSETLSFLNETNVFNKYKKFSNELITLKADLSSLERQRDSLRRLQELRTSLRRIKEKLEHLQSDIELDVEQQNADPTCLFSSIRLFFNEIIEEVIDRKALLNVALNREGHLEFKDEILDESGNATSADSGTTYKKLLCTAFDLAVLRAYLDKKFPHFVFHDGVFESLDDRKKENLLNVIRRYSDLGIQVIITLIDSDLPPKSDRNKEVFGEQEIILTLHDENEQGRLFKMASW</sequence>
<dbReference type="EMBL" id="CP159373">
    <property type="protein sequence ID" value="XCN74928.1"/>
    <property type="molecule type" value="Genomic_DNA"/>
</dbReference>
<dbReference type="InterPro" id="IPR027417">
    <property type="entry name" value="P-loop_NTPase"/>
</dbReference>
<feature type="domain" description="DUF2326" evidence="2">
    <location>
        <begin position="456"/>
        <end position="596"/>
    </location>
</feature>
<dbReference type="InterPro" id="IPR018760">
    <property type="entry name" value="DUF2326"/>
</dbReference>
<keyword evidence="1" id="KW-0175">Coiled coil</keyword>
<organism evidence="3">
    <name type="scientific">Candidatus Electrothrix aestuarii</name>
    <dbReference type="NCBI Taxonomy" id="3062594"/>
    <lineage>
        <taxon>Bacteria</taxon>
        <taxon>Pseudomonadati</taxon>
        <taxon>Thermodesulfobacteriota</taxon>
        <taxon>Desulfobulbia</taxon>
        <taxon>Desulfobulbales</taxon>
        <taxon>Desulfobulbaceae</taxon>
        <taxon>Candidatus Electrothrix</taxon>
    </lineage>
</organism>
<evidence type="ECO:0000256" key="1">
    <source>
        <dbReference type="SAM" id="Coils"/>
    </source>
</evidence>